<organism evidence="2 3">
    <name type="scientific">Perkinsus olseni</name>
    <name type="common">Perkinsus atlanticus</name>
    <dbReference type="NCBI Taxonomy" id="32597"/>
    <lineage>
        <taxon>Eukaryota</taxon>
        <taxon>Sar</taxon>
        <taxon>Alveolata</taxon>
        <taxon>Perkinsozoa</taxon>
        <taxon>Perkinsea</taxon>
        <taxon>Perkinsida</taxon>
        <taxon>Perkinsidae</taxon>
        <taxon>Perkinsus</taxon>
    </lineage>
</organism>
<gene>
    <name evidence="2" type="ORF">FOZ63_014817</name>
</gene>
<feature type="compositionally biased region" description="Low complexity" evidence="1">
    <location>
        <begin position="16"/>
        <end position="32"/>
    </location>
</feature>
<dbReference type="AlphaFoldDB" id="A0A7J6U576"/>
<reference evidence="2 3" key="1">
    <citation type="submission" date="2020-04" db="EMBL/GenBank/DDBJ databases">
        <title>Perkinsus olseni comparative genomics.</title>
        <authorList>
            <person name="Bogema D.R."/>
        </authorList>
    </citation>
    <scope>NUCLEOTIDE SEQUENCE [LARGE SCALE GENOMIC DNA]</scope>
    <source>
        <strain evidence="2 3">ATCC PRA-207</strain>
    </source>
</reference>
<keyword evidence="3" id="KW-1185">Reference proteome</keyword>
<feature type="non-terminal residue" evidence="2">
    <location>
        <position position="1"/>
    </location>
</feature>
<feature type="region of interest" description="Disordered" evidence="1">
    <location>
        <begin position="77"/>
        <end position="107"/>
    </location>
</feature>
<name>A0A7J6U576_PEROL</name>
<accession>A0A7J6U576</accession>
<feature type="compositionally biased region" description="Polar residues" evidence="1">
    <location>
        <begin position="98"/>
        <end position="107"/>
    </location>
</feature>
<protein>
    <submittedName>
        <fullName evidence="2">Uncharacterized protein</fullName>
    </submittedName>
</protein>
<evidence type="ECO:0000313" key="3">
    <source>
        <dbReference type="Proteomes" id="UP000553632"/>
    </source>
</evidence>
<sequence>EAPSQLAVEMSRRQSARSILGRSSRSSIRSTIGADTPGIFRGFFVEEPNEGRTRDEEKTWCWRWIVAGECPIIRAQYKRQEAPPTRAEIPKPPPPPAESSSLTDGLL</sequence>
<comment type="caution">
    <text evidence="2">The sequence shown here is derived from an EMBL/GenBank/DDBJ whole genome shotgun (WGS) entry which is preliminary data.</text>
</comment>
<evidence type="ECO:0000256" key="1">
    <source>
        <dbReference type="SAM" id="MobiDB-lite"/>
    </source>
</evidence>
<evidence type="ECO:0000313" key="2">
    <source>
        <dbReference type="EMBL" id="KAF4751841.1"/>
    </source>
</evidence>
<dbReference type="EMBL" id="JABANO010006427">
    <property type="protein sequence ID" value="KAF4751841.1"/>
    <property type="molecule type" value="Genomic_DNA"/>
</dbReference>
<feature type="region of interest" description="Disordered" evidence="1">
    <location>
        <begin position="1"/>
        <end position="33"/>
    </location>
</feature>
<dbReference type="Proteomes" id="UP000553632">
    <property type="component" value="Unassembled WGS sequence"/>
</dbReference>
<proteinExistence type="predicted"/>